<name>A0ABU1B0E0_9BACT</name>
<proteinExistence type="predicted"/>
<evidence type="ECO:0000313" key="3">
    <source>
        <dbReference type="Proteomes" id="UP001225316"/>
    </source>
</evidence>
<comment type="caution">
    <text evidence="2">The sequence shown here is derived from an EMBL/GenBank/DDBJ whole genome shotgun (WGS) entry which is preliminary data.</text>
</comment>
<sequence length="89" mass="9730">MTERLGISARGYTRELQRAVTDFGLDHSFATAAGKLLEHYGIELPVSSIRKYVETNARRIADESSKLEDSPNCLSPSGVDQIVTETDGS</sequence>
<feature type="non-terminal residue" evidence="2">
    <location>
        <position position="89"/>
    </location>
</feature>
<feature type="region of interest" description="Disordered" evidence="1">
    <location>
        <begin position="62"/>
        <end position="89"/>
    </location>
</feature>
<dbReference type="Proteomes" id="UP001225316">
    <property type="component" value="Unassembled WGS sequence"/>
</dbReference>
<accession>A0ABU1B0E0</accession>
<reference evidence="2 3" key="1">
    <citation type="submission" date="2023-04" db="EMBL/GenBank/DDBJ databases">
        <title>A novel bacteria isolated from coastal sediment.</title>
        <authorList>
            <person name="Liu X.-J."/>
            <person name="Du Z.-J."/>
        </authorList>
    </citation>
    <scope>NUCLEOTIDE SEQUENCE [LARGE SCALE GENOMIC DNA]</scope>
    <source>
        <strain evidence="2 3">SDUM461003</strain>
    </source>
</reference>
<organism evidence="2 3">
    <name type="scientific">Thalassobacterium maritimum</name>
    <dbReference type="NCBI Taxonomy" id="3041265"/>
    <lineage>
        <taxon>Bacteria</taxon>
        <taxon>Pseudomonadati</taxon>
        <taxon>Verrucomicrobiota</taxon>
        <taxon>Opitutia</taxon>
        <taxon>Puniceicoccales</taxon>
        <taxon>Coraliomargaritaceae</taxon>
        <taxon>Thalassobacterium</taxon>
    </lineage>
</organism>
<keyword evidence="3" id="KW-1185">Reference proteome</keyword>
<evidence type="ECO:0000313" key="2">
    <source>
        <dbReference type="EMBL" id="MDQ8209864.1"/>
    </source>
</evidence>
<gene>
    <name evidence="2" type="ORF">QEH52_20265</name>
</gene>
<protein>
    <submittedName>
        <fullName evidence="2">ISKra4 family transposase</fullName>
    </submittedName>
</protein>
<evidence type="ECO:0000256" key="1">
    <source>
        <dbReference type="SAM" id="MobiDB-lite"/>
    </source>
</evidence>
<dbReference type="EMBL" id="JARXHW010000258">
    <property type="protein sequence ID" value="MDQ8209864.1"/>
    <property type="molecule type" value="Genomic_DNA"/>
</dbReference>